<reference evidence="2" key="1">
    <citation type="submission" date="2019-08" db="EMBL/GenBank/DDBJ databases">
        <authorList>
            <person name="Kucharzyk K."/>
            <person name="Murdoch R.W."/>
            <person name="Higgins S."/>
            <person name="Loffler F."/>
        </authorList>
    </citation>
    <scope>NUCLEOTIDE SEQUENCE</scope>
</reference>
<organism evidence="2">
    <name type="scientific">bioreactor metagenome</name>
    <dbReference type="NCBI Taxonomy" id="1076179"/>
    <lineage>
        <taxon>unclassified sequences</taxon>
        <taxon>metagenomes</taxon>
        <taxon>ecological metagenomes</taxon>
    </lineage>
</organism>
<gene>
    <name evidence="2" type="ORF">SDC9_49800</name>
</gene>
<comment type="caution">
    <text evidence="2">The sequence shown here is derived from an EMBL/GenBank/DDBJ whole genome shotgun (WGS) entry which is preliminary data.</text>
</comment>
<name>A0A644WM97_9ZZZZ</name>
<dbReference type="AlphaFoldDB" id="A0A644WM97"/>
<evidence type="ECO:0000256" key="1">
    <source>
        <dbReference type="SAM" id="MobiDB-lite"/>
    </source>
</evidence>
<evidence type="ECO:0000313" key="2">
    <source>
        <dbReference type="EMBL" id="MPM03533.1"/>
    </source>
</evidence>
<feature type="region of interest" description="Disordered" evidence="1">
    <location>
        <begin position="80"/>
        <end position="104"/>
    </location>
</feature>
<accession>A0A644WM97</accession>
<protein>
    <submittedName>
        <fullName evidence="2">Uncharacterized protein</fullName>
    </submittedName>
</protein>
<sequence length="104" mass="11916">MALHKCPKCELNYIRDGEDFCDVCKREMKRAQARGRHVDDETEEDEVIMCTECGEAPAVRGSDLCAACLKEQKRQVELENAAELDQDYDDSIEEDEEDITPDEE</sequence>
<proteinExistence type="predicted"/>
<dbReference type="EMBL" id="VSSQ01000961">
    <property type="protein sequence ID" value="MPM03533.1"/>
    <property type="molecule type" value="Genomic_DNA"/>
</dbReference>